<evidence type="ECO:0000256" key="1">
    <source>
        <dbReference type="SAM" id="MobiDB-lite"/>
    </source>
</evidence>
<dbReference type="AlphaFoldDB" id="A0A2H0R6F7"/>
<proteinExistence type="predicted"/>
<organism evidence="2 3">
    <name type="scientific">Candidatus Yanofskybacteria bacterium CG10_big_fil_rev_8_21_14_0_10_37_15</name>
    <dbReference type="NCBI Taxonomy" id="1975097"/>
    <lineage>
        <taxon>Bacteria</taxon>
        <taxon>Candidatus Yanofskyibacteriota</taxon>
    </lineage>
</organism>
<accession>A0A2H0R6F7</accession>
<reference evidence="2 3" key="1">
    <citation type="submission" date="2017-09" db="EMBL/GenBank/DDBJ databases">
        <title>Depth-based differentiation of microbial function through sediment-hosted aquifers and enrichment of novel symbionts in the deep terrestrial subsurface.</title>
        <authorList>
            <person name="Probst A.J."/>
            <person name="Ladd B."/>
            <person name="Jarett J.K."/>
            <person name="Geller-Mcgrath D.E."/>
            <person name="Sieber C.M."/>
            <person name="Emerson J.B."/>
            <person name="Anantharaman K."/>
            <person name="Thomas B.C."/>
            <person name="Malmstrom R."/>
            <person name="Stieglmeier M."/>
            <person name="Klingl A."/>
            <person name="Woyke T."/>
            <person name="Ryan C.M."/>
            <person name="Banfield J.F."/>
        </authorList>
    </citation>
    <scope>NUCLEOTIDE SEQUENCE [LARGE SCALE GENOMIC DNA]</scope>
    <source>
        <strain evidence="2">CG10_big_fil_rev_8_21_14_0_10_37_15</strain>
    </source>
</reference>
<gene>
    <name evidence="2" type="ORF">COV30_00070</name>
</gene>
<comment type="caution">
    <text evidence="2">The sequence shown here is derived from an EMBL/GenBank/DDBJ whole genome shotgun (WGS) entry which is preliminary data.</text>
</comment>
<dbReference type="EMBL" id="PCXP01000002">
    <property type="protein sequence ID" value="PIR42087.1"/>
    <property type="molecule type" value="Genomic_DNA"/>
</dbReference>
<dbReference type="Proteomes" id="UP000230208">
    <property type="component" value="Unassembled WGS sequence"/>
</dbReference>
<evidence type="ECO:0000313" key="3">
    <source>
        <dbReference type="Proteomes" id="UP000230208"/>
    </source>
</evidence>
<evidence type="ECO:0000313" key="2">
    <source>
        <dbReference type="EMBL" id="PIR42087.1"/>
    </source>
</evidence>
<sequence length="259" mass="27794">MAISKKRGARKPPMVTLADVTSAFGVEATSASAEERGGTPEKNRAASVDLFTPEVKGWLSSHSEIKTEGFFGPRGITPITEDQFRKFIEAGGNLDELAGPDPDAPAEVVCAICEGAIVRPIQVAIVRPDGNLLRDHQDGVVYRGQAVVTGRPLARHAAHPGQCIYELRDARGKKKTLPNGRVVADLLDAQSFSQAAARLAGIQANLASKKAKKEAVDNRLGFTLTDEGGDATIGDRQGWGGNRRPNDRQPPKRRVRGWS</sequence>
<feature type="region of interest" description="Disordered" evidence="1">
    <location>
        <begin position="225"/>
        <end position="259"/>
    </location>
</feature>
<name>A0A2H0R6F7_9BACT</name>
<protein>
    <submittedName>
        <fullName evidence="2">Uncharacterized protein</fullName>
    </submittedName>
</protein>